<accession>A0A7S4NUA7</accession>
<dbReference type="PROSITE" id="PS51831">
    <property type="entry name" value="HD"/>
    <property type="match status" value="1"/>
</dbReference>
<dbReference type="InterPro" id="IPR003607">
    <property type="entry name" value="HD/PDEase_dom"/>
</dbReference>
<dbReference type="InterPro" id="IPR050135">
    <property type="entry name" value="dGTPase-like"/>
</dbReference>
<sequence>MSGAMKGKRSNQPTSTSHSIRDYYSKKRSLPFVSEGSQEDSGKVQRLQSTHDDLSSQSSSLRGVFSQSQVSQDTKRIQRRKTKTFHDCIHGQITLPPLLLAVIDTPQFQRLRKLKQLGAAEFVFPSATHTRFEHSIGVAFKAGQILRAIRDDQPLLNIDDRDILCVQLAGLCHDLGHGPFSHKFETFLRRIEIEDQELLANLRSWKHEEQSVRMFRHLLEANSIDVGKEEYGGLDETDVSFVCEMIVGTPLAERRGREEGKTFLYDIVNNIESGLDVDKLDYLQRDKDRTLGSKVVTFERFTDSARVCKIHSAESSSRKAICFPEKQVCEAMEIFSERCLMHDKVYQNRRVLAIEEMIFDVLISGHDDVKIAVFDGDGCLLRHCTMCEAALDPQAFTFMDDGVIDLIRHSQKQSPGVQRARRLLDRVCRRDLYRYAGSICIEDGNEAHERLWKKDLNELAEELLEVSRTQSELEIIPDSDEEEEENPLSQVGGDAKSDEEVMCSQIAYLERCPAARNKRSTPPPPRPHMEGKPDDFSSSDLRIVKWHVHYGAKDKNPVDKIWFYPKSSCEHERWEAGEVEARKVSSTRYRQKLPRFFSARELKVFCTSRDARQRVVEAVNSWRERYETSE</sequence>
<dbReference type="Gene3D" id="1.10.3210.10">
    <property type="entry name" value="Hypothetical protein af1432"/>
    <property type="match status" value="1"/>
</dbReference>
<feature type="region of interest" description="Disordered" evidence="1">
    <location>
        <begin position="1"/>
        <end position="76"/>
    </location>
</feature>
<dbReference type="PANTHER" id="PTHR11373">
    <property type="entry name" value="DEOXYNUCLEOSIDE TRIPHOSPHATE TRIPHOSPHOHYDROLASE"/>
    <property type="match status" value="1"/>
</dbReference>
<dbReference type="InterPro" id="IPR006674">
    <property type="entry name" value="HD_domain"/>
</dbReference>
<reference evidence="3" key="1">
    <citation type="submission" date="2021-01" db="EMBL/GenBank/DDBJ databases">
        <authorList>
            <person name="Corre E."/>
            <person name="Pelletier E."/>
            <person name="Niang G."/>
            <person name="Scheremetjew M."/>
            <person name="Finn R."/>
            <person name="Kale V."/>
            <person name="Holt S."/>
            <person name="Cochrane G."/>
            <person name="Meng A."/>
            <person name="Brown T."/>
            <person name="Cohen L."/>
        </authorList>
    </citation>
    <scope>NUCLEOTIDE SEQUENCE</scope>
    <source>
        <strain evidence="3">CCMP 2712</strain>
    </source>
</reference>
<dbReference type="GO" id="GO:0008832">
    <property type="term" value="F:dGTPase activity"/>
    <property type="evidence" value="ECO:0007669"/>
    <property type="project" value="TreeGrafter"/>
</dbReference>
<evidence type="ECO:0000256" key="1">
    <source>
        <dbReference type="SAM" id="MobiDB-lite"/>
    </source>
</evidence>
<gene>
    <name evidence="3" type="ORF">GTHE00462_LOCUS19478</name>
</gene>
<dbReference type="Gene3D" id="3.30.70.2760">
    <property type="match status" value="1"/>
</dbReference>
<evidence type="ECO:0000259" key="2">
    <source>
        <dbReference type="PROSITE" id="PS51831"/>
    </source>
</evidence>
<feature type="compositionally biased region" description="Low complexity" evidence="1">
    <location>
        <begin position="55"/>
        <end position="69"/>
    </location>
</feature>
<dbReference type="SMART" id="SM00471">
    <property type="entry name" value="HDc"/>
    <property type="match status" value="1"/>
</dbReference>
<dbReference type="EMBL" id="HBKN01025051">
    <property type="protein sequence ID" value="CAE2307605.1"/>
    <property type="molecule type" value="Transcribed_RNA"/>
</dbReference>
<name>A0A7S4NUA7_GUITH</name>
<dbReference type="GO" id="GO:0005634">
    <property type="term" value="C:nucleus"/>
    <property type="evidence" value="ECO:0007669"/>
    <property type="project" value="TreeGrafter"/>
</dbReference>
<proteinExistence type="predicted"/>
<protein>
    <recommendedName>
        <fullName evidence="2">HD domain-containing protein</fullName>
    </recommendedName>
</protein>
<dbReference type="AlphaFoldDB" id="A0A7S4NUA7"/>
<evidence type="ECO:0000313" key="3">
    <source>
        <dbReference type="EMBL" id="CAE2307605.1"/>
    </source>
</evidence>
<dbReference type="PANTHER" id="PTHR11373:SF4">
    <property type="entry name" value="DEOXYNUCLEOSIDE TRIPHOSPHATE TRIPHOSPHOHYDROLASE SAMHD1"/>
    <property type="match status" value="1"/>
</dbReference>
<feature type="domain" description="HD" evidence="2">
    <location>
        <begin position="131"/>
        <end position="283"/>
    </location>
</feature>
<feature type="compositionally biased region" description="Acidic residues" evidence="1">
    <location>
        <begin position="475"/>
        <end position="486"/>
    </location>
</feature>
<feature type="region of interest" description="Disordered" evidence="1">
    <location>
        <begin position="470"/>
        <end position="496"/>
    </location>
</feature>
<organism evidence="3">
    <name type="scientific">Guillardia theta</name>
    <name type="common">Cryptophyte</name>
    <name type="synonym">Cryptomonas phi</name>
    <dbReference type="NCBI Taxonomy" id="55529"/>
    <lineage>
        <taxon>Eukaryota</taxon>
        <taxon>Cryptophyceae</taxon>
        <taxon>Pyrenomonadales</taxon>
        <taxon>Geminigeraceae</taxon>
        <taxon>Guillardia</taxon>
    </lineage>
</organism>
<dbReference type="Pfam" id="PF01966">
    <property type="entry name" value="HD"/>
    <property type="match status" value="1"/>
</dbReference>
<dbReference type="CDD" id="cd00077">
    <property type="entry name" value="HDc"/>
    <property type="match status" value="1"/>
</dbReference>
<dbReference type="GO" id="GO:0006203">
    <property type="term" value="P:dGTP catabolic process"/>
    <property type="evidence" value="ECO:0007669"/>
    <property type="project" value="TreeGrafter"/>
</dbReference>
<feature type="region of interest" description="Disordered" evidence="1">
    <location>
        <begin position="514"/>
        <end position="536"/>
    </location>
</feature>
<dbReference type="SUPFAM" id="SSF109604">
    <property type="entry name" value="HD-domain/PDEase-like"/>
    <property type="match status" value="1"/>
</dbReference>